<evidence type="ECO:0008006" key="4">
    <source>
        <dbReference type="Google" id="ProtNLM"/>
    </source>
</evidence>
<accession>A0A401JHU3</accession>
<gene>
    <name evidence="2" type="ORF">SFMTTN_3502</name>
</gene>
<dbReference type="AlphaFoldDB" id="A0A401JHU3"/>
<feature type="signal peptide" evidence="1">
    <location>
        <begin position="1"/>
        <end position="26"/>
    </location>
</feature>
<reference evidence="2 3" key="1">
    <citation type="journal article" date="2019" name="Front. Microbiol.">
        <title>Genomes of Neutrophilic Sulfur-Oxidizing Chemolithoautotrophs Representing 9 Proteobacterial Species From 8 Genera.</title>
        <authorList>
            <person name="Watanabe T."/>
            <person name="Kojima H."/>
            <person name="Umezawa K."/>
            <person name="Hori C."/>
            <person name="Takasuka T.E."/>
            <person name="Kato Y."/>
            <person name="Fukui M."/>
        </authorList>
    </citation>
    <scope>NUCLEOTIDE SEQUENCE [LARGE SCALE GENOMIC DNA]</scope>
    <source>
        <strain evidence="2 3">TTN</strain>
    </source>
</reference>
<dbReference type="RefSeq" id="WP_124706415.1">
    <property type="nucleotide sequence ID" value="NZ_BGOW01000060.1"/>
</dbReference>
<evidence type="ECO:0000313" key="2">
    <source>
        <dbReference type="EMBL" id="GBL47660.1"/>
    </source>
</evidence>
<evidence type="ECO:0000256" key="1">
    <source>
        <dbReference type="SAM" id="SignalP"/>
    </source>
</evidence>
<keyword evidence="1" id="KW-0732">Signal</keyword>
<proteinExistence type="predicted"/>
<protein>
    <recommendedName>
        <fullName evidence="4">Outer membrane lipoprotein-sorting protein</fullName>
    </recommendedName>
</protein>
<organism evidence="2 3">
    <name type="scientific">Sulfuriferula multivorans</name>
    <dbReference type="NCBI Taxonomy" id="1559896"/>
    <lineage>
        <taxon>Bacteria</taxon>
        <taxon>Pseudomonadati</taxon>
        <taxon>Pseudomonadota</taxon>
        <taxon>Betaproteobacteria</taxon>
        <taxon>Nitrosomonadales</taxon>
        <taxon>Sulfuricellaceae</taxon>
        <taxon>Sulfuriferula</taxon>
    </lineage>
</organism>
<dbReference type="Proteomes" id="UP000286806">
    <property type="component" value="Unassembled WGS sequence"/>
</dbReference>
<evidence type="ECO:0000313" key="3">
    <source>
        <dbReference type="Proteomes" id="UP000286806"/>
    </source>
</evidence>
<name>A0A401JHU3_9PROT</name>
<sequence>MSHRFMFMAASLLAFSTLAQSTLASAAPKYEEVAARYVTTTCAIPCDKPQNSSWYFWRGENRVEIRDGSSAVGEIWRRDGKGRLNFVYVEPARQRGIEYNATDLRIINHKRPWDRLASIISPAELKKLSPAGDAEVLGHKAQRYRGKMDQRTVEVVWVPDLQLATQVINTYPDHQVTTELESFLTQQDGVMATSDDQLAEYELVDFADLGDMETNASMAWLKQATAAPGHETHEH</sequence>
<dbReference type="OrthoDB" id="9151855at2"/>
<feature type="chain" id="PRO_5019512649" description="Outer membrane lipoprotein-sorting protein" evidence="1">
    <location>
        <begin position="27"/>
        <end position="235"/>
    </location>
</feature>
<dbReference type="EMBL" id="BGOW01000060">
    <property type="protein sequence ID" value="GBL47660.1"/>
    <property type="molecule type" value="Genomic_DNA"/>
</dbReference>
<keyword evidence="3" id="KW-1185">Reference proteome</keyword>
<comment type="caution">
    <text evidence="2">The sequence shown here is derived from an EMBL/GenBank/DDBJ whole genome shotgun (WGS) entry which is preliminary data.</text>
</comment>